<feature type="transmembrane region" description="Helical" evidence="1">
    <location>
        <begin position="157"/>
        <end position="179"/>
    </location>
</feature>
<evidence type="ECO:0008006" key="4">
    <source>
        <dbReference type="Google" id="ProtNLM"/>
    </source>
</evidence>
<dbReference type="Proteomes" id="UP000192796">
    <property type="component" value="Unassembled WGS sequence"/>
</dbReference>
<keyword evidence="1" id="KW-0812">Transmembrane</keyword>
<sequence>MKKLLIGAIVGGIILFIWQFLSWTVLNLHNNAYQYTDKQDAIMSALSSQIEKEGQYMIPGLPATATKEQHEEFMKTQAGKPWALVQYQQSRDMNMGANMIRGLIVDMLIIGFFCALISRMNALNFTAIFISSLFVGLIVFFNIPYTNHIWFKGFDLMAYFTDCLVSWGLAGIWLGWLYGKKKAKA</sequence>
<feature type="transmembrane region" description="Helical" evidence="1">
    <location>
        <begin position="5"/>
        <end position="26"/>
    </location>
</feature>
<dbReference type="OrthoDB" id="663225at2"/>
<reference evidence="2 3" key="1">
    <citation type="submission" date="2016-03" db="EMBL/GenBank/DDBJ databases">
        <title>Niastella vici sp. nov., isolated from farmland soil.</title>
        <authorList>
            <person name="Chen L."/>
            <person name="Wang D."/>
            <person name="Yang S."/>
            <person name="Wang G."/>
        </authorList>
    </citation>
    <scope>NUCLEOTIDE SEQUENCE [LARGE SCALE GENOMIC DNA]</scope>
    <source>
        <strain evidence="2 3">DJ57</strain>
    </source>
</reference>
<accession>A0A1V9G3T9</accession>
<feature type="transmembrane region" description="Helical" evidence="1">
    <location>
        <begin position="125"/>
        <end position="145"/>
    </location>
</feature>
<comment type="caution">
    <text evidence="2">The sequence shown here is derived from an EMBL/GenBank/DDBJ whole genome shotgun (WGS) entry which is preliminary data.</text>
</comment>
<feature type="transmembrane region" description="Helical" evidence="1">
    <location>
        <begin position="99"/>
        <end position="118"/>
    </location>
</feature>
<dbReference type="STRING" id="1703345.A3860_16205"/>
<name>A0A1V9G3T9_9BACT</name>
<evidence type="ECO:0000256" key="1">
    <source>
        <dbReference type="SAM" id="Phobius"/>
    </source>
</evidence>
<evidence type="ECO:0000313" key="3">
    <source>
        <dbReference type="Proteomes" id="UP000192796"/>
    </source>
</evidence>
<protein>
    <recommendedName>
        <fullName evidence="4">DUF1761 domain-containing protein</fullName>
    </recommendedName>
</protein>
<keyword evidence="1" id="KW-0472">Membrane</keyword>
<proteinExistence type="predicted"/>
<dbReference type="AlphaFoldDB" id="A0A1V9G3T9"/>
<organism evidence="2 3">
    <name type="scientific">Niastella vici</name>
    <dbReference type="NCBI Taxonomy" id="1703345"/>
    <lineage>
        <taxon>Bacteria</taxon>
        <taxon>Pseudomonadati</taxon>
        <taxon>Bacteroidota</taxon>
        <taxon>Chitinophagia</taxon>
        <taxon>Chitinophagales</taxon>
        <taxon>Chitinophagaceae</taxon>
        <taxon>Niastella</taxon>
    </lineage>
</organism>
<gene>
    <name evidence="2" type="ORF">A3860_16205</name>
</gene>
<evidence type="ECO:0000313" key="2">
    <source>
        <dbReference type="EMBL" id="OQP65214.1"/>
    </source>
</evidence>
<dbReference type="EMBL" id="LVYD01000024">
    <property type="protein sequence ID" value="OQP65214.1"/>
    <property type="molecule type" value="Genomic_DNA"/>
</dbReference>
<keyword evidence="3" id="KW-1185">Reference proteome</keyword>
<keyword evidence="1" id="KW-1133">Transmembrane helix</keyword>
<dbReference type="RefSeq" id="WP_081145989.1">
    <property type="nucleotide sequence ID" value="NZ_LVYD01000024.1"/>
</dbReference>